<dbReference type="Proteomes" id="UP001418222">
    <property type="component" value="Unassembled WGS sequence"/>
</dbReference>
<keyword evidence="1" id="KW-0472">Membrane</keyword>
<evidence type="ECO:0000313" key="3">
    <source>
        <dbReference type="Proteomes" id="UP001418222"/>
    </source>
</evidence>
<evidence type="ECO:0000313" key="2">
    <source>
        <dbReference type="EMBL" id="KAK8940545.1"/>
    </source>
</evidence>
<keyword evidence="3" id="KW-1185">Reference proteome</keyword>
<keyword evidence="1" id="KW-1133">Transmembrane helix</keyword>
<keyword evidence="1" id="KW-0812">Transmembrane</keyword>
<accession>A0AAP0G6G0</accession>
<comment type="caution">
    <text evidence="2">The sequence shown here is derived from an EMBL/GenBank/DDBJ whole genome shotgun (WGS) entry which is preliminary data.</text>
</comment>
<sequence length="95" mass="10363">MKPAQESSLSLSFHFRAKSSFFQSNLRGIAFDSSEYWGEDGGGGWATSSAVLLILCWQLLRAFRKRLAATPTPVVLSAKATPVSCRSIQLQQGDP</sequence>
<evidence type="ECO:0000256" key="1">
    <source>
        <dbReference type="SAM" id="Phobius"/>
    </source>
</evidence>
<protein>
    <submittedName>
        <fullName evidence="2">Uncharacterized protein</fullName>
    </submittedName>
</protein>
<reference evidence="2 3" key="1">
    <citation type="journal article" date="2022" name="Nat. Plants">
        <title>Genomes of leafy and leafless Platanthera orchids illuminate the evolution of mycoheterotrophy.</title>
        <authorList>
            <person name="Li M.H."/>
            <person name="Liu K.W."/>
            <person name="Li Z."/>
            <person name="Lu H.C."/>
            <person name="Ye Q.L."/>
            <person name="Zhang D."/>
            <person name="Wang J.Y."/>
            <person name="Li Y.F."/>
            <person name="Zhong Z.M."/>
            <person name="Liu X."/>
            <person name="Yu X."/>
            <person name="Liu D.K."/>
            <person name="Tu X.D."/>
            <person name="Liu B."/>
            <person name="Hao Y."/>
            <person name="Liao X.Y."/>
            <person name="Jiang Y.T."/>
            <person name="Sun W.H."/>
            <person name="Chen J."/>
            <person name="Chen Y.Q."/>
            <person name="Ai Y."/>
            <person name="Zhai J.W."/>
            <person name="Wu S.S."/>
            <person name="Zhou Z."/>
            <person name="Hsiao Y.Y."/>
            <person name="Wu W.L."/>
            <person name="Chen Y.Y."/>
            <person name="Lin Y.F."/>
            <person name="Hsu J.L."/>
            <person name="Li C.Y."/>
            <person name="Wang Z.W."/>
            <person name="Zhao X."/>
            <person name="Zhong W.Y."/>
            <person name="Ma X.K."/>
            <person name="Ma L."/>
            <person name="Huang J."/>
            <person name="Chen G.Z."/>
            <person name="Huang M.Z."/>
            <person name="Huang L."/>
            <person name="Peng D.H."/>
            <person name="Luo Y.B."/>
            <person name="Zou S.Q."/>
            <person name="Chen S.P."/>
            <person name="Lan S."/>
            <person name="Tsai W.C."/>
            <person name="Van de Peer Y."/>
            <person name="Liu Z.J."/>
        </authorList>
    </citation>
    <scope>NUCLEOTIDE SEQUENCE [LARGE SCALE GENOMIC DNA]</scope>
    <source>
        <strain evidence="2">Lor287</strain>
    </source>
</reference>
<feature type="transmembrane region" description="Helical" evidence="1">
    <location>
        <begin position="42"/>
        <end position="60"/>
    </location>
</feature>
<dbReference type="AlphaFoldDB" id="A0AAP0G6G0"/>
<organism evidence="2 3">
    <name type="scientific">Platanthera zijinensis</name>
    <dbReference type="NCBI Taxonomy" id="2320716"/>
    <lineage>
        <taxon>Eukaryota</taxon>
        <taxon>Viridiplantae</taxon>
        <taxon>Streptophyta</taxon>
        <taxon>Embryophyta</taxon>
        <taxon>Tracheophyta</taxon>
        <taxon>Spermatophyta</taxon>
        <taxon>Magnoliopsida</taxon>
        <taxon>Liliopsida</taxon>
        <taxon>Asparagales</taxon>
        <taxon>Orchidaceae</taxon>
        <taxon>Orchidoideae</taxon>
        <taxon>Orchideae</taxon>
        <taxon>Orchidinae</taxon>
        <taxon>Platanthera</taxon>
    </lineage>
</organism>
<dbReference type="EMBL" id="JBBWWQ010000008">
    <property type="protein sequence ID" value="KAK8940545.1"/>
    <property type="molecule type" value="Genomic_DNA"/>
</dbReference>
<proteinExistence type="predicted"/>
<name>A0AAP0G6G0_9ASPA</name>
<gene>
    <name evidence="2" type="ORF">KSP39_PZI010618</name>
</gene>